<dbReference type="InterPro" id="IPR044878">
    <property type="entry name" value="UbiA_sf"/>
</dbReference>
<dbReference type="NCBIfam" id="TIGR01475">
    <property type="entry name" value="ubiA_other"/>
    <property type="match status" value="1"/>
</dbReference>
<feature type="transmembrane region" description="Helical" evidence="12">
    <location>
        <begin position="132"/>
        <end position="152"/>
    </location>
</feature>
<dbReference type="PANTHER" id="PTHR11048">
    <property type="entry name" value="PRENYLTRANSFERASES"/>
    <property type="match status" value="1"/>
</dbReference>
<dbReference type="AlphaFoldDB" id="A0A7L5DUB7"/>
<dbReference type="Gene3D" id="1.10.357.140">
    <property type="entry name" value="UbiA prenyltransferase"/>
    <property type="match status" value="1"/>
</dbReference>
<dbReference type="PANTHER" id="PTHR11048:SF28">
    <property type="entry name" value="4-HYDROXYBENZOATE POLYPRENYLTRANSFERASE, MITOCHONDRIAL"/>
    <property type="match status" value="1"/>
</dbReference>
<keyword evidence="4" id="KW-1003">Cell membrane</keyword>
<evidence type="ECO:0000256" key="7">
    <source>
        <dbReference type="ARBA" id="ARBA00022688"/>
    </source>
</evidence>
<feature type="transmembrane region" description="Helical" evidence="12">
    <location>
        <begin position="200"/>
        <end position="223"/>
    </location>
</feature>
<keyword evidence="14" id="KW-1185">Reference proteome</keyword>
<evidence type="ECO:0000256" key="12">
    <source>
        <dbReference type="SAM" id="Phobius"/>
    </source>
</evidence>
<gene>
    <name evidence="13" type="ORF">HH214_01840</name>
</gene>
<dbReference type="Proteomes" id="UP000503278">
    <property type="component" value="Chromosome"/>
</dbReference>
<feature type="transmembrane region" description="Helical" evidence="12">
    <location>
        <begin position="82"/>
        <end position="99"/>
    </location>
</feature>
<protein>
    <recommendedName>
        <fullName evidence="11">4-hydroxybenzoate polyprenyltransferase</fullName>
        <ecNumber evidence="11">2.5.1.39</ecNumber>
    </recommendedName>
</protein>
<evidence type="ECO:0000313" key="13">
    <source>
        <dbReference type="EMBL" id="QJD94700.1"/>
    </source>
</evidence>
<evidence type="ECO:0000256" key="6">
    <source>
        <dbReference type="ARBA" id="ARBA00022679"/>
    </source>
</evidence>
<dbReference type="EC" id="2.5.1.39" evidence="11"/>
<dbReference type="RefSeq" id="WP_169605717.1">
    <property type="nucleotide sequence ID" value="NZ_CP051682.1"/>
</dbReference>
<dbReference type="InterPro" id="IPR000537">
    <property type="entry name" value="UbiA_prenyltransferase"/>
</dbReference>
<dbReference type="CDD" id="cd13959">
    <property type="entry name" value="PT_UbiA_COQ2"/>
    <property type="match status" value="1"/>
</dbReference>
<comment type="cofactor">
    <cofactor evidence="1">
        <name>Mg(2+)</name>
        <dbReference type="ChEBI" id="CHEBI:18420"/>
    </cofactor>
</comment>
<feature type="transmembrane region" description="Helical" evidence="12">
    <location>
        <begin position="40"/>
        <end position="61"/>
    </location>
</feature>
<evidence type="ECO:0000256" key="10">
    <source>
        <dbReference type="ARBA" id="ARBA00023136"/>
    </source>
</evidence>
<feature type="transmembrane region" description="Helical" evidence="12">
    <location>
        <begin position="105"/>
        <end position="125"/>
    </location>
</feature>
<keyword evidence="7" id="KW-0831">Ubiquinone biosynthesis</keyword>
<sequence>MKKYFSLVTFSHTIFAMPFAFIGFFLAVTTTDYKFEWYKLILMLLCMVFARNSAMSFNRYLDRDIDAINPRTKMRDIPAGRISPTAALTFTIINCVLFMVTTWFINLLCFYLAPIALLIVLGYSATKRFTALCHFVLGLGLSLAPLGAYLVVTGHFALLPVFFSLAVVCWVSGFDIIYALQDEEFDRGQNLHSIPSRHGIVNALRFSTFLHVLSALFVILPAFYTHVSIPYYLGILVYCSMLVYQHRLVKPTDLSRVNFAFMTTNGIASVVFALFFLLDRIWIR</sequence>
<dbReference type="FunFam" id="1.20.120.1780:FF:000001">
    <property type="entry name" value="4-hydroxybenzoate octaprenyltransferase"/>
    <property type="match status" value="1"/>
</dbReference>
<feature type="transmembrane region" description="Helical" evidence="12">
    <location>
        <begin position="229"/>
        <end position="245"/>
    </location>
</feature>
<evidence type="ECO:0000256" key="3">
    <source>
        <dbReference type="ARBA" id="ARBA00005985"/>
    </source>
</evidence>
<keyword evidence="10 12" id="KW-0472">Membrane</keyword>
<dbReference type="GO" id="GO:0006744">
    <property type="term" value="P:ubiquinone biosynthetic process"/>
    <property type="evidence" value="ECO:0007669"/>
    <property type="project" value="UniProtKB-KW"/>
</dbReference>
<dbReference type="EMBL" id="CP051682">
    <property type="protein sequence ID" value="QJD94700.1"/>
    <property type="molecule type" value="Genomic_DNA"/>
</dbReference>
<feature type="transmembrane region" description="Helical" evidence="12">
    <location>
        <begin position="257"/>
        <end position="278"/>
    </location>
</feature>
<evidence type="ECO:0000256" key="11">
    <source>
        <dbReference type="ARBA" id="ARBA00034524"/>
    </source>
</evidence>
<reference evidence="13 14" key="1">
    <citation type="submission" date="2020-04" db="EMBL/GenBank/DDBJ databases">
        <title>Genome sequencing of novel species.</title>
        <authorList>
            <person name="Heo J."/>
            <person name="Kim S.-J."/>
            <person name="Kim J.-S."/>
            <person name="Hong S.-B."/>
            <person name="Kwon S.-W."/>
        </authorList>
    </citation>
    <scope>NUCLEOTIDE SEQUENCE [LARGE SCALE GENOMIC DNA]</scope>
    <source>
        <strain evidence="13 14">F39-2</strain>
    </source>
</reference>
<dbReference type="GO" id="GO:0008412">
    <property type="term" value="F:4-hydroxybenzoate polyprenyltransferase activity"/>
    <property type="evidence" value="ECO:0007669"/>
    <property type="project" value="UniProtKB-EC"/>
</dbReference>
<dbReference type="Pfam" id="PF01040">
    <property type="entry name" value="UbiA"/>
    <property type="match status" value="1"/>
</dbReference>
<name>A0A7L5DUB7_9SPHI</name>
<dbReference type="GO" id="GO:0005886">
    <property type="term" value="C:plasma membrane"/>
    <property type="evidence" value="ECO:0007669"/>
    <property type="project" value="TreeGrafter"/>
</dbReference>
<feature type="transmembrane region" description="Helical" evidence="12">
    <location>
        <begin position="158"/>
        <end position="180"/>
    </location>
</feature>
<comment type="subcellular location">
    <subcellularLocation>
        <location evidence="2">Membrane</location>
        <topology evidence="2">Multi-pass membrane protein</topology>
    </subcellularLocation>
</comment>
<evidence type="ECO:0000256" key="5">
    <source>
        <dbReference type="ARBA" id="ARBA00022519"/>
    </source>
</evidence>
<dbReference type="InterPro" id="IPR039653">
    <property type="entry name" value="Prenyltransferase"/>
</dbReference>
<evidence type="ECO:0000256" key="1">
    <source>
        <dbReference type="ARBA" id="ARBA00001946"/>
    </source>
</evidence>
<proteinExistence type="inferred from homology"/>
<keyword evidence="5" id="KW-0997">Cell inner membrane</keyword>
<dbReference type="InterPro" id="IPR006371">
    <property type="entry name" value="Polyprenyltransferase_UbiA-li"/>
</dbReference>
<accession>A0A7L5DUB7</accession>
<dbReference type="KEGG" id="mrob:HH214_01840"/>
<organism evidence="13 14">
    <name type="scientific">Mucilaginibacter robiniae</name>
    <dbReference type="NCBI Taxonomy" id="2728022"/>
    <lineage>
        <taxon>Bacteria</taxon>
        <taxon>Pseudomonadati</taxon>
        <taxon>Bacteroidota</taxon>
        <taxon>Sphingobacteriia</taxon>
        <taxon>Sphingobacteriales</taxon>
        <taxon>Sphingobacteriaceae</taxon>
        <taxon>Mucilaginibacter</taxon>
    </lineage>
</organism>
<evidence type="ECO:0000256" key="8">
    <source>
        <dbReference type="ARBA" id="ARBA00022692"/>
    </source>
</evidence>
<dbReference type="FunFam" id="1.10.357.140:FF:000008">
    <property type="entry name" value="4-hydroxybenzoate octaprenyltransferase"/>
    <property type="match status" value="1"/>
</dbReference>
<keyword evidence="8 12" id="KW-0812">Transmembrane</keyword>
<evidence type="ECO:0000256" key="2">
    <source>
        <dbReference type="ARBA" id="ARBA00004141"/>
    </source>
</evidence>
<dbReference type="Gene3D" id="1.20.120.1780">
    <property type="entry name" value="UbiA prenyltransferase"/>
    <property type="match status" value="1"/>
</dbReference>
<feature type="transmembrane region" description="Helical" evidence="12">
    <location>
        <begin position="7"/>
        <end position="28"/>
    </location>
</feature>
<evidence type="ECO:0000256" key="9">
    <source>
        <dbReference type="ARBA" id="ARBA00022989"/>
    </source>
</evidence>
<keyword evidence="6 13" id="KW-0808">Transferase</keyword>
<keyword evidence="9 12" id="KW-1133">Transmembrane helix</keyword>
<evidence type="ECO:0000256" key="4">
    <source>
        <dbReference type="ARBA" id="ARBA00022475"/>
    </source>
</evidence>
<evidence type="ECO:0000313" key="14">
    <source>
        <dbReference type="Proteomes" id="UP000503278"/>
    </source>
</evidence>
<comment type="similarity">
    <text evidence="3">Belongs to the UbiA prenyltransferase family.</text>
</comment>